<proteinExistence type="predicted"/>
<evidence type="ECO:0000313" key="1">
    <source>
        <dbReference type="EMBL" id="CAB4136542.1"/>
    </source>
</evidence>
<organism evidence="1">
    <name type="scientific">uncultured Caudovirales phage</name>
    <dbReference type="NCBI Taxonomy" id="2100421"/>
    <lineage>
        <taxon>Viruses</taxon>
        <taxon>Duplodnaviria</taxon>
        <taxon>Heunggongvirae</taxon>
        <taxon>Uroviricota</taxon>
        <taxon>Caudoviricetes</taxon>
        <taxon>Peduoviridae</taxon>
        <taxon>Maltschvirus</taxon>
        <taxon>Maltschvirus maltsch</taxon>
    </lineage>
</organism>
<sequence>MSFVKQNINLNGNLKQPVHRYKFCDQCETKKPPEGGVQVRPTRWVCAACWVRKATPRKK</sequence>
<name>A0A6J5LS15_9CAUD</name>
<reference evidence="1" key="1">
    <citation type="submission" date="2020-04" db="EMBL/GenBank/DDBJ databases">
        <authorList>
            <person name="Chiriac C."/>
            <person name="Salcher M."/>
            <person name="Ghai R."/>
            <person name="Kavagutti S V."/>
        </authorList>
    </citation>
    <scope>NUCLEOTIDE SEQUENCE</scope>
</reference>
<gene>
    <name evidence="1" type="ORF">UFOVP312_13</name>
</gene>
<dbReference type="EMBL" id="LR796318">
    <property type="protein sequence ID" value="CAB4136542.1"/>
    <property type="molecule type" value="Genomic_DNA"/>
</dbReference>
<accession>A0A6J5LS15</accession>
<protein>
    <submittedName>
        <fullName evidence="1">Uncharacterized protein</fullName>
    </submittedName>
</protein>